<dbReference type="GO" id="GO:0009055">
    <property type="term" value="F:electron transfer activity"/>
    <property type="evidence" value="ECO:0007669"/>
    <property type="project" value="InterPro"/>
</dbReference>
<dbReference type="InterPro" id="IPR003245">
    <property type="entry name" value="Phytocyanin_dom"/>
</dbReference>
<dbReference type="InterPro" id="IPR008972">
    <property type="entry name" value="Cupredoxin"/>
</dbReference>
<feature type="domain" description="Phytocyanin" evidence="1">
    <location>
        <begin position="122"/>
        <end position="190"/>
    </location>
</feature>
<dbReference type="AlphaFoldDB" id="A0AA38PLN7"/>
<reference evidence="2" key="1">
    <citation type="submission" date="2022-08" db="EMBL/GenBank/DDBJ databases">
        <authorList>
            <consortium name="DOE Joint Genome Institute"/>
            <person name="Min B."/>
            <person name="Riley R."/>
            <person name="Sierra-Patev S."/>
            <person name="Naranjo-Ortiz M."/>
            <person name="Looney B."/>
            <person name="Konkel Z."/>
            <person name="Slot J.C."/>
            <person name="Sakamoto Y."/>
            <person name="Steenwyk J.L."/>
            <person name="Rokas A."/>
            <person name="Carro J."/>
            <person name="Camarero S."/>
            <person name="Ferreira P."/>
            <person name="Molpeceres G."/>
            <person name="Ruiz-Duenas F.J."/>
            <person name="Serrano A."/>
            <person name="Henrissat B."/>
            <person name="Drula E."/>
            <person name="Hughes K.W."/>
            <person name="Mata J.L."/>
            <person name="Ishikawa N.K."/>
            <person name="Vargas-Isla R."/>
            <person name="Ushijima S."/>
            <person name="Smith C.A."/>
            <person name="Ahrendt S."/>
            <person name="Andreopoulos W."/>
            <person name="He G."/>
            <person name="Labutti K."/>
            <person name="Lipzen A."/>
            <person name="Ng V."/>
            <person name="Sandor L."/>
            <person name="Barry K."/>
            <person name="Martinez A.T."/>
            <person name="Xiao Y."/>
            <person name="Gibbons J.G."/>
            <person name="Terashima K."/>
            <person name="Hibbett D.S."/>
            <person name="Grigoriev I.V."/>
        </authorList>
    </citation>
    <scope>NUCLEOTIDE SEQUENCE</scope>
    <source>
        <strain evidence="2">TFB9207</strain>
    </source>
</reference>
<dbReference type="Pfam" id="PF02298">
    <property type="entry name" value="Cu_bind_like"/>
    <property type="match status" value="1"/>
</dbReference>
<evidence type="ECO:0000313" key="2">
    <source>
        <dbReference type="EMBL" id="KAJ3845223.1"/>
    </source>
</evidence>
<protein>
    <recommendedName>
        <fullName evidence="1">Phytocyanin domain-containing protein</fullName>
    </recommendedName>
</protein>
<proteinExistence type="predicted"/>
<name>A0AA38PLN7_9AGAR</name>
<comment type="caution">
    <text evidence="2">The sequence shown here is derived from an EMBL/GenBank/DDBJ whole genome shotgun (WGS) entry which is preliminary data.</text>
</comment>
<dbReference type="InterPro" id="IPR052953">
    <property type="entry name" value="Ser-rich/MCO-related"/>
</dbReference>
<dbReference type="SUPFAM" id="SSF49503">
    <property type="entry name" value="Cupredoxins"/>
    <property type="match status" value="1"/>
</dbReference>
<evidence type="ECO:0000313" key="3">
    <source>
        <dbReference type="Proteomes" id="UP001163846"/>
    </source>
</evidence>
<evidence type="ECO:0000259" key="1">
    <source>
        <dbReference type="Pfam" id="PF02298"/>
    </source>
</evidence>
<dbReference type="EMBL" id="MU805939">
    <property type="protein sequence ID" value="KAJ3845223.1"/>
    <property type="molecule type" value="Genomic_DNA"/>
</dbReference>
<dbReference type="Proteomes" id="UP001163846">
    <property type="component" value="Unassembled WGS sequence"/>
</dbReference>
<sequence length="363" mass="36810">MMMDSTSTMMMDSTSTMMMDSTSTMMMESSSTMMTETAAATSTTAAMSYSTPSYGSGSSSWGSSGYDNCVQQCIASFGTPATYAPTATSGSSGSSGTGSTITVIVAPTQGVLRYVPFAVNASVGDTIKFMWGANNHTVTKSSELTPCNKTSDAPFASGTQNESFVFTQVVNDTNPTFFYCGTPTHCEKGMFGIINPPSALDAPTSVAGMMSSVIANDTSNNLATYASYTANQTSGSAGANWGANIDMSNMPSWAYDAVVENVMFTRNVLAMNPEIMNADGSVNLASIGSTPMMVPPDVGSALNAASSSSSSAASAASAASSGAASASSTNTPSGAAANNGAMSVTSSRALVGVMVVIATFFAL</sequence>
<accession>A0AA38PLN7</accession>
<gene>
    <name evidence="2" type="ORF">F5878DRAFT_714228</name>
</gene>
<dbReference type="PANTHER" id="PTHR34883">
    <property type="entry name" value="SERINE-RICH PROTEIN, PUTATIVE-RELATED-RELATED"/>
    <property type="match status" value="1"/>
</dbReference>
<dbReference type="Gene3D" id="2.60.40.420">
    <property type="entry name" value="Cupredoxins - blue copper proteins"/>
    <property type="match status" value="1"/>
</dbReference>
<keyword evidence="3" id="KW-1185">Reference proteome</keyword>
<organism evidence="2 3">
    <name type="scientific">Lentinula raphanica</name>
    <dbReference type="NCBI Taxonomy" id="153919"/>
    <lineage>
        <taxon>Eukaryota</taxon>
        <taxon>Fungi</taxon>
        <taxon>Dikarya</taxon>
        <taxon>Basidiomycota</taxon>
        <taxon>Agaricomycotina</taxon>
        <taxon>Agaricomycetes</taxon>
        <taxon>Agaricomycetidae</taxon>
        <taxon>Agaricales</taxon>
        <taxon>Marasmiineae</taxon>
        <taxon>Omphalotaceae</taxon>
        <taxon>Lentinula</taxon>
    </lineage>
</organism>
<dbReference type="PANTHER" id="PTHR34883:SF15">
    <property type="entry name" value="EXTRACELLULAR SERINE-RICH PROTEIN"/>
    <property type="match status" value="1"/>
</dbReference>